<dbReference type="InterPro" id="IPR000891">
    <property type="entry name" value="PYR_CT"/>
</dbReference>
<dbReference type="GO" id="GO:0019752">
    <property type="term" value="P:carboxylic acid metabolic process"/>
    <property type="evidence" value="ECO:0007669"/>
    <property type="project" value="InterPro"/>
</dbReference>
<dbReference type="AlphaFoldDB" id="A0A0F9NWV7"/>
<dbReference type="InterPro" id="IPR054691">
    <property type="entry name" value="LeuA/HCS_post-cat"/>
</dbReference>
<evidence type="ECO:0000256" key="1">
    <source>
        <dbReference type="ARBA" id="ARBA00022679"/>
    </source>
</evidence>
<dbReference type="SUPFAM" id="SSF51569">
    <property type="entry name" value="Aldolase"/>
    <property type="match status" value="1"/>
</dbReference>
<proteinExistence type="predicted"/>
<comment type="caution">
    <text evidence="3">The sequence shown here is derived from an EMBL/GenBank/DDBJ whole genome shotgun (WGS) entry which is preliminary data.</text>
</comment>
<gene>
    <name evidence="3" type="ORF">LCGC14_0899220</name>
</gene>
<evidence type="ECO:0000313" key="3">
    <source>
        <dbReference type="EMBL" id="KKN24005.1"/>
    </source>
</evidence>
<dbReference type="Pfam" id="PF00682">
    <property type="entry name" value="HMGL-like"/>
    <property type="match status" value="1"/>
</dbReference>
<reference evidence="3" key="1">
    <citation type="journal article" date="2015" name="Nature">
        <title>Complex archaea that bridge the gap between prokaryotes and eukaryotes.</title>
        <authorList>
            <person name="Spang A."/>
            <person name="Saw J.H."/>
            <person name="Jorgensen S.L."/>
            <person name="Zaremba-Niedzwiedzka K."/>
            <person name="Martijn J."/>
            <person name="Lind A.E."/>
            <person name="van Eijk R."/>
            <person name="Schleper C."/>
            <person name="Guy L."/>
            <person name="Ettema T.J."/>
        </authorList>
    </citation>
    <scope>NUCLEOTIDE SEQUENCE</scope>
</reference>
<keyword evidence="1" id="KW-0808">Transferase</keyword>
<dbReference type="PANTHER" id="PTHR42880">
    <property type="entry name" value="HOMOCITRATE SYNTHASE"/>
    <property type="match status" value="1"/>
</dbReference>
<dbReference type="PROSITE" id="PS50991">
    <property type="entry name" value="PYR_CT"/>
    <property type="match status" value="1"/>
</dbReference>
<dbReference type="PROSITE" id="PS00815">
    <property type="entry name" value="AIPM_HOMOCIT_SYNTH_1"/>
    <property type="match status" value="1"/>
</dbReference>
<name>A0A0F9NWV7_9ZZZZ</name>
<evidence type="ECO:0000259" key="2">
    <source>
        <dbReference type="PROSITE" id="PS50991"/>
    </source>
</evidence>
<protein>
    <recommendedName>
        <fullName evidence="2">Pyruvate carboxyltransferase domain-containing protein</fullName>
    </recommendedName>
</protein>
<sequence>MSYKFSKEELRELLIDYNEISLKNYELPDFIDIWDETLRDGEQSPTVYLTLDEKIHLAKLMDEIGVKLIAVGFPAVSDLEKNIVKTIVNENFDNSTILGIARPRESDIDACIYTDLKEIVLFMPISPIFRKTLNVTEVEQLNQIKTAIHYAIDNGFKVNWVSEDCTRCDFPHLINVFNTAIEAGAERVVIGDTVGVLTPQSTTYLTNRIKKELISPLKKKVPIGIHTHNDFGLAVANTITGVIEGCQYPHTCINGYGERAGNAALEEVATILERLGIKTGIDLTRLPELSEVCEQYFCKPLSQYKPIVGEYAFSHESGLHIAAILAHPLTYEPINPKMVGRQRKFYLGKFSGTRSITHALQNKIKVLDLNIPIDIIRKIGIEVKKKHETTSKVELKKSFNKIKEELKKITKGVSDKDFFEIVNKYAQPYIPKDHPLKPKN</sequence>
<dbReference type="PANTHER" id="PTHR42880:SF1">
    <property type="entry name" value="ISOPROPYLMALATE_HOMOCITRATE_CITRAMALATE SYNTHASE FAMILY PROTEIN"/>
    <property type="match status" value="1"/>
</dbReference>
<dbReference type="InterPro" id="IPR002034">
    <property type="entry name" value="AIPM/Hcit_synth_CS"/>
</dbReference>
<organism evidence="3">
    <name type="scientific">marine sediment metagenome</name>
    <dbReference type="NCBI Taxonomy" id="412755"/>
    <lineage>
        <taxon>unclassified sequences</taxon>
        <taxon>metagenomes</taxon>
        <taxon>ecological metagenomes</taxon>
    </lineage>
</organism>
<accession>A0A0F9NWV7</accession>
<dbReference type="InterPro" id="IPR013785">
    <property type="entry name" value="Aldolase_TIM"/>
</dbReference>
<dbReference type="Pfam" id="PF22617">
    <property type="entry name" value="HCS_D2"/>
    <property type="match status" value="1"/>
</dbReference>
<dbReference type="Gene3D" id="3.20.20.70">
    <property type="entry name" value="Aldolase class I"/>
    <property type="match status" value="1"/>
</dbReference>
<dbReference type="GO" id="GO:0046912">
    <property type="term" value="F:acyltransferase activity, acyl groups converted into alkyl on transfer"/>
    <property type="evidence" value="ECO:0007669"/>
    <property type="project" value="InterPro"/>
</dbReference>
<dbReference type="EMBL" id="LAZR01002918">
    <property type="protein sequence ID" value="KKN24005.1"/>
    <property type="molecule type" value="Genomic_DNA"/>
</dbReference>
<dbReference type="Gene3D" id="1.10.238.260">
    <property type="match status" value="1"/>
</dbReference>
<dbReference type="PROSITE" id="PS00816">
    <property type="entry name" value="AIPM_HOMOCIT_SYNTH_2"/>
    <property type="match status" value="1"/>
</dbReference>
<feature type="domain" description="Pyruvate carboxyltransferase" evidence="2">
    <location>
        <begin position="31"/>
        <end position="287"/>
    </location>
</feature>